<proteinExistence type="predicted"/>
<dbReference type="AlphaFoldDB" id="A0A645HE71"/>
<name>A0A645HE71_9ZZZZ</name>
<dbReference type="EMBL" id="VSSQ01090918">
    <property type="protein sequence ID" value="MPN36662.1"/>
    <property type="molecule type" value="Genomic_DNA"/>
</dbReference>
<comment type="caution">
    <text evidence="1">The sequence shown here is derived from an EMBL/GenBank/DDBJ whole genome shotgun (WGS) entry which is preliminary data.</text>
</comment>
<protein>
    <submittedName>
        <fullName evidence="1">Uncharacterized protein</fullName>
    </submittedName>
</protein>
<sequence>MHMYMMLIYKGKIIISYAGGKRWWCTGFNPNHLKADPKKLTAVFTVQFLNLKMYNAFRDRYDGNPYWTFFPEWHSAGLIF</sequence>
<organism evidence="1">
    <name type="scientific">bioreactor metagenome</name>
    <dbReference type="NCBI Taxonomy" id="1076179"/>
    <lineage>
        <taxon>unclassified sequences</taxon>
        <taxon>metagenomes</taxon>
        <taxon>ecological metagenomes</taxon>
    </lineage>
</organism>
<reference evidence="1" key="1">
    <citation type="submission" date="2019-08" db="EMBL/GenBank/DDBJ databases">
        <authorList>
            <person name="Kucharzyk K."/>
            <person name="Murdoch R.W."/>
            <person name="Higgins S."/>
            <person name="Loffler F."/>
        </authorList>
    </citation>
    <scope>NUCLEOTIDE SEQUENCE</scope>
</reference>
<gene>
    <name evidence="1" type="ORF">SDC9_184172</name>
</gene>
<accession>A0A645HE71</accession>
<evidence type="ECO:0000313" key="1">
    <source>
        <dbReference type="EMBL" id="MPN36662.1"/>
    </source>
</evidence>